<proteinExistence type="predicted"/>
<gene>
    <name evidence="5" type="ORF">BGW38_004172</name>
</gene>
<feature type="compositionally biased region" description="Low complexity" evidence="3">
    <location>
        <begin position="858"/>
        <end position="877"/>
    </location>
</feature>
<dbReference type="EMBL" id="JAABOA010002691">
    <property type="protein sequence ID" value="KAF9579533.1"/>
    <property type="molecule type" value="Genomic_DNA"/>
</dbReference>
<feature type="compositionally biased region" description="Polar residues" evidence="3">
    <location>
        <begin position="917"/>
        <end position="932"/>
    </location>
</feature>
<evidence type="ECO:0000256" key="3">
    <source>
        <dbReference type="SAM" id="MobiDB-lite"/>
    </source>
</evidence>
<evidence type="ECO:0000256" key="2">
    <source>
        <dbReference type="ARBA" id="ARBA00022833"/>
    </source>
</evidence>
<dbReference type="PROSITE" id="PS50081">
    <property type="entry name" value="ZF_DAG_PE_2"/>
    <property type="match status" value="1"/>
</dbReference>
<protein>
    <recommendedName>
        <fullName evidence="4">Phorbol-ester/DAG-type domain-containing protein</fullName>
    </recommendedName>
</protein>
<feature type="compositionally biased region" description="Polar residues" evidence="3">
    <location>
        <begin position="823"/>
        <end position="837"/>
    </location>
</feature>
<reference evidence="5" key="1">
    <citation type="journal article" date="2020" name="Fungal Divers.">
        <title>Resolving the Mortierellaceae phylogeny through synthesis of multi-gene phylogenetics and phylogenomics.</title>
        <authorList>
            <person name="Vandepol N."/>
            <person name="Liber J."/>
            <person name="Desiro A."/>
            <person name="Na H."/>
            <person name="Kennedy M."/>
            <person name="Barry K."/>
            <person name="Grigoriev I.V."/>
            <person name="Miller A.N."/>
            <person name="O'Donnell K."/>
            <person name="Stajich J.E."/>
            <person name="Bonito G."/>
        </authorList>
    </citation>
    <scope>NUCLEOTIDE SEQUENCE</scope>
    <source>
        <strain evidence="5">KOD1015</strain>
    </source>
</reference>
<evidence type="ECO:0000313" key="5">
    <source>
        <dbReference type="EMBL" id="KAF9579533.1"/>
    </source>
</evidence>
<feature type="non-terminal residue" evidence="5">
    <location>
        <position position="1027"/>
    </location>
</feature>
<evidence type="ECO:0000259" key="4">
    <source>
        <dbReference type="PROSITE" id="PS50081"/>
    </source>
</evidence>
<feature type="region of interest" description="Disordered" evidence="3">
    <location>
        <begin position="1"/>
        <end position="31"/>
    </location>
</feature>
<dbReference type="Pfam" id="PF03455">
    <property type="entry name" value="dDENN"/>
    <property type="match status" value="1"/>
</dbReference>
<keyword evidence="2" id="KW-0862">Zinc</keyword>
<dbReference type="GO" id="GO:0032483">
    <property type="term" value="P:regulation of Rab protein signal transduction"/>
    <property type="evidence" value="ECO:0007669"/>
    <property type="project" value="TreeGrafter"/>
</dbReference>
<dbReference type="GO" id="GO:0031410">
    <property type="term" value="C:cytoplasmic vesicle"/>
    <property type="evidence" value="ECO:0007669"/>
    <property type="project" value="TreeGrafter"/>
</dbReference>
<dbReference type="AlphaFoldDB" id="A0A9P6KC74"/>
<dbReference type="Gene3D" id="3.30.60.20">
    <property type="match status" value="1"/>
</dbReference>
<dbReference type="PANTHER" id="PTHR12296:SF21">
    <property type="entry name" value="DENN DOMAIN-CONTAINING PROTEIN 3"/>
    <property type="match status" value="1"/>
</dbReference>
<name>A0A9P6KC74_9FUNG</name>
<sequence length="1027" mass="112331">MQETPELDYKAPAVQDEPGPKLQTGPPGTDNSFSLQMCSDSERDLANETLRLLSGTTVSAFQHERNFSLTHELDGIATIKGAKNRARVNIKAAEAAEFCFPADISFKASGEKPATTYHSFVMTQESGIRTYVMCVTMYERLPLKMHREFDTICQRWTQSHMTESEIEYAKVLKEKIAAEKKIIQDTQVQLREEKTLGRGLGLAQLKKVINESEEKLGLYALQMKPWQGLFVEIDEVWMPRCIGLVSSIPYHYLLRDWLLAVLVACSGGVEHPGMSLSSFRLERYLKNLVHEVNLPPYGKLEVGITINNRLIYASRPARNTVPIVKNACVVDLDKGTVVVQLPPNQLPPRQRRKLIQSLEQHAPTSAIKRTAVPNKNLGPPVYVKEAFPHSRLTLFCGISRVPRVSKRSEPSRSHSNLASANASQSSLHPPHPHSGYMNGGSSGNSSPRNSPKESNVPDTFPGEPNFAGRRGSIMSTMSTNSQVAPSYSTVVMGGMARSVSMDNRMSPDSNESPIEKAVASTWSNTHLSEQAKSAPRKMLSPTRSRSNLFEIPKRQDSVSHRTSSSSVNGIAGSVVGEAPRPELKRNNSSHSTHMSAASTLDGPMLTHRASYASIESFTSNAHPIKSQPLPTAYLSSSPVSTMSTNTIAAANGLPHHQSSLSPAIDHPRVMSLGARSGSAAAAAMSAAAAASGGVSPNLEVERPASVTIEGHHLTPVPIPIPVEMTHRCGICSKGASTPTNSMYRCNGCSLTAHAGCLDEVLYPCIPRGFDESGVCWSVLQMWAGLLKGYRSAIVTTAASPQSHHHHQHYSLPQQHQGGPYNHSPRTQTQAKQDSTGGSEYERDGRERLSWSSFQRWTSRNSGSNGNSALNGHSASGGSKSGVTFSPSGRASTSFESGHHQRQQHQQQRHSTMLPLSRSRNGTDGSGQSETLTISPEAFLKTVDREARPFMSVFAVSQHFMQFIQDRIERPATDPEIMFFDEVIKAKISRSRSRFRIGKEESKFLDDPSYGVQGTVKATPPSGEYQFY</sequence>
<feature type="region of interest" description="Disordered" evidence="3">
    <location>
        <begin position="548"/>
        <end position="598"/>
    </location>
</feature>
<evidence type="ECO:0000313" key="6">
    <source>
        <dbReference type="Proteomes" id="UP000780801"/>
    </source>
</evidence>
<keyword evidence="1" id="KW-0479">Metal-binding</keyword>
<dbReference type="InterPro" id="IPR005112">
    <property type="entry name" value="dDENN_dom"/>
</dbReference>
<comment type="caution">
    <text evidence="5">The sequence shown here is derived from an EMBL/GenBank/DDBJ whole genome shotgun (WGS) entry which is preliminary data.</text>
</comment>
<dbReference type="InterPro" id="IPR001194">
    <property type="entry name" value="cDENN_dom"/>
</dbReference>
<dbReference type="InterPro" id="IPR005113">
    <property type="entry name" value="uDENN_dom"/>
</dbReference>
<evidence type="ECO:0000256" key="1">
    <source>
        <dbReference type="ARBA" id="ARBA00022723"/>
    </source>
</evidence>
<dbReference type="InterPro" id="IPR051696">
    <property type="entry name" value="DENN_Domain_GEFs"/>
</dbReference>
<feature type="region of interest" description="Disordered" evidence="3">
    <location>
        <begin position="403"/>
        <end position="472"/>
    </location>
</feature>
<keyword evidence="6" id="KW-1185">Reference proteome</keyword>
<dbReference type="CDD" id="cd00029">
    <property type="entry name" value="C1"/>
    <property type="match status" value="1"/>
</dbReference>
<dbReference type="InterPro" id="IPR002219">
    <property type="entry name" value="PKC_DAG/PE"/>
</dbReference>
<feature type="compositionally biased region" description="Basic and acidic residues" evidence="3">
    <location>
        <begin position="839"/>
        <end position="848"/>
    </location>
</feature>
<feature type="region of interest" description="Disordered" evidence="3">
    <location>
        <begin position="798"/>
        <end position="932"/>
    </location>
</feature>
<dbReference type="SUPFAM" id="SSF57889">
    <property type="entry name" value="Cysteine-rich domain"/>
    <property type="match status" value="1"/>
</dbReference>
<feature type="compositionally biased region" description="Polar residues" evidence="3">
    <location>
        <begin position="880"/>
        <end position="895"/>
    </location>
</feature>
<dbReference type="OrthoDB" id="6019893at2759"/>
<feature type="compositionally biased region" description="Low complexity" evidence="3">
    <location>
        <begin position="413"/>
        <end position="436"/>
    </location>
</feature>
<organism evidence="5 6">
    <name type="scientific">Lunasporangiospora selenospora</name>
    <dbReference type="NCBI Taxonomy" id="979761"/>
    <lineage>
        <taxon>Eukaryota</taxon>
        <taxon>Fungi</taxon>
        <taxon>Fungi incertae sedis</taxon>
        <taxon>Mucoromycota</taxon>
        <taxon>Mortierellomycotina</taxon>
        <taxon>Mortierellomycetes</taxon>
        <taxon>Mortierellales</taxon>
        <taxon>Mortierellaceae</taxon>
        <taxon>Lunasporangiospora</taxon>
    </lineage>
</organism>
<dbReference type="Pfam" id="PF03456">
    <property type="entry name" value="uDENN"/>
    <property type="match status" value="1"/>
</dbReference>
<dbReference type="Pfam" id="PF02141">
    <property type="entry name" value="DENN"/>
    <property type="match status" value="1"/>
</dbReference>
<accession>A0A9P6KC74</accession>
<feature type="compositionally biased region" description="Low complexity" evidence="3">
    <location>
        <begin position="586"/>
        <end position="598"/>
    </location>
</feature>
<dbReference type="InterPro" id="IPR046349">
    <property type="entry name" value="C1-like_sf"/>
</dbReference>
<dbReference type="PANTHER" id="PTHR12296">
    <property type="entry name" value="DENN DOMAIN-CONTAINING PROTEIN 4"/>
    <property type="match status" value="1"/>
</dbReference>
<feature type="domain" description="Phorbol-ester/DAG-type" evidence="4">
    <location>
        <begin position="710"/>
        <end position="764"/>
    </location>
</feature>
<dbReference type="Proteomes" id="UP000780801">
    <property type="component" value="Unassembled WGS sequence"/>
</dbReference>
<dbReference type="GO" id="GO:0046872">
    <property type="term" value="F:metal ion binding"/>
    <property type="evidence" value="ECO:0007669"/>
    <property type="project" value="UniProtKB-KW"/>
</dbReference>